<proteinExistence type="predicted"/>
<dbReference type="EMBL" id="ABWN01000019">
    <property type="protein sequence ID" value="EFF69379.1"/>
    <property type="molecule type" value="Genomic_DNA"/>
</dbReference>
<accession>D4RXL7</accession>
<keyword evidence="1" id="KW-0472">Membrane</keyword>
<gene>
    <name evidence="2" type="ORF">BUTYVIB_00568</name>
</gene>
<sequence>MYEFIIRGKAEITEEPILRRRHNGKKKYWIIGVVLLVAVIAAVAVIRIRSLKSEMKYDPVTKGEAYENYNKDKAEALVKEYFEAMAEKDMDRLDNIFYQKDILKCFAVSNDMTEEKVLESLKEQVDKLELTYKEESISDYSAYPEIYVDDMNDSIYKAIGKENVIKYMYSISIKYVQHTTIGWEEKRDSIKVYVIDDGYYIWPSTGEEK</sequence>
<evidence type="ECO:0000313" key="3">
    <source>
        <dbReference type="Proteomes" id="UP000006238"/>
    </source>
</evidence>
<dbReference type="AlphaFoldDB" id="D4RXL7"/>
<dbReference type="Proteomes" id="UP000006238">
    <property type="component" value="Unassembled WGS sequence"/>
</dbReference>
<evidence type="ECO:0000256" key="1">
    <source>
        <dbReference type="SAM" id="Phobius"/>
    </source>
</evidence>
<dbReference type="HOGENOM" id="CLU_1313500_0_0_9"/>
<feature type="transmembrane region" description="Helical" evidence="1">
    <location>
        <begin position="28"/>
        <end position="46"/>
    </location>
</feature>
<keyword evidence="1" id="KW-1133">Transmembrane helix</keyword>
<protein>
    <submittedName>
        <fullName evidence="2">Uncharacterized protein</fullName>
    </submittedName>
</protein>
<organism evidence="2 3">
    <name type="scientific">Eshraghiella crossota DSM 2876</name>
    <dbReference type="NCBI Taxonomy" id="511680"/>
    <lineage>
        <taxon>Bacteria</taxon>
        <taxon>Bacillati</taxon>
        <taxon>Bacillota</taxon>
        <taxon>Clostridia</taxon>
        <taxon>Lachnospirales</taxon>
        <taxon>Lachnospiraceae</taxon>
        <taxon>Eshraghiella</taxon>
    </lineage>
</organism>
<name>D4RXL7_9FIRM</name>
<keyword evidence="1" id="KW-0812">Transmembrane</keyword>
<evidence type="ECO:0000313" key="2">
    <source>
        <dbReference type="EMBL" id="EFF69379.1"/>
    </source>
</evidence>
<keyword evidence="3" id="KW-1185">Reference proteome</keyword>
<comment type="caution">
    <text evidence="2">The sequence shown here is derived from an EMBL/GenBank/DDBJ whole genome shotgun (WGS) entry which is preliminary data.</text>
</comment>
<dbReference type="STRING" id="45851.BHV86_02960"/>
<reference evidence="2 3" key="1">
    <citation type="submission" date="2010-02" db="EMBL/GenBank/DDBJ databases">
        <authorList>
            <person name="Weinstock G."/>
            <person name="Sodergren E."/>
            <person name="Clifton S."/>
            <person name="Fulton L."/>
            <person name="Fulton B."/>
            <person name="Courtney L."/>
            <person name="Fronick C."/>
            <person name="Harrison M."/>
            <person name="Strong C."/>
            <person name="Farmer C."/>
            <person name="Delahaunty K."/>
            <person name="Markovic C."/>
            <person name="Hall O."/>
            <person name="Minx P."/>
            <person name="Tomlinson C."/>
            <person name="Mitreva M."/>
            <person name="Nelson J."/>
            <person name="Hou S."/>
            <person name="Wollam A."/>
            <person name="Pepin K.H."/>
            <person name="Johnson M."/>
            <person name="Bhonagiri V."/>
            <person name="Zhang X."/>
            <person name="Suruliraj S."/>
            <person name="Warren W."/>
            <person name="Chinwalla A."/>
            <person name="Mardis E.R."/>
            <person name="Wilson R.K."/>
        </authorList>
    </citation>
    <scope>NUCLEOTIDE SEQUENCE [LARGE SCALE GENOMIC DNA]</scope>
    <source>
        <strain evidence="2 3">DSM 2876</strain>
    </source>
</reference>